<dbReference type="GO" id="GO:0000156">
    <property type="term" value="F:phosphorelay response regulator activity"/>
    <property type="evidence" value="ECO:0007669"/>
    <property type="project" value="TreeGrafter"/>
</dbReference>
<evidence type="ECO:0000256" key="4">
    <source>
        <dbReference type="ARBA" id="ARBA00023125"/>
    </source>
</evidence>
<feature type="modified residue" description="4-aspartylphosphate" evidence="6">
    <location>
        <position position="61"/>
    </location>
</feature>
<dbReference type="Pfam" id="PF00072">
    <property type="entry name" value="Response_reg"/>
    <property type="match status" value="1"/>
</dbReference>
<dbReference type="PROSITE" id="PS50110">
    <property type="entry name" value="RESPONSE_REGULATORY"/>
    <property type="match status" value="1"/>
</dbReference>
<dbReference type="SUPFAM" id="SSF52172">
    <property type="entry name" value="CheY-like"/>
    <property type="match status" value="1"/>
</dbReference>
<keyword evidence="1 6" id="KW-0597">Phosphoprotein</keyword>
<dbReference type="Gene3D" id="3.40.50.2300">
    <property type="match status" value="1"/>
</dbReference>
<dbReference type="InterPro" id="IPR016032">
    <property type="entry name" value="Sig_transdc_resp-reg_C-effctor"/>
</dbReference>
<gene>
    <name evidence="10" type="ordered locus">Curi_c21450</name>
</gene>
<evidence type="ECO:0000256" key="5">
    <source>
        <dbReference type="ARBA" id="ARBA00023163"/>
    </source>
</evidence>
<dbReference type="PROSITE" id="PS51755">
    <property type="entry name" value="OMPR_PHOB"/>
    <property type="match status" value="1"/>
</dbReference>
<evidence type="ECO:0000256" key="3">
    <source>
        <dbReference type="ARBA" id="ARBA00023015"/>
    </source>
</evidence>
<evidence type="ECO:0000259" key="8">
    <source>
        <dbReference type="PROSITE" id="PS50110"/>
    </source>
</evidence>
<proteinExistence type="predicted"/>
<dbReference type="Pfam" id="PF00486">
    <property type="entry name" value="Trans_reg_C"/>
    <property type="match status" value="1"/>
</dbReference>
<evidence type="ECO:0000313" key="10">
    <source>
        <dbReference type="EMBL" id="AFS79148.1"/>
    </source>
</evidence>
<dbReference type="Gene3D" id="6.10.250.690">
    <property type="match status" value="1"/>
</dbReference>
<dbReference type="GO" id="GO:0032993">
    <property type="term" value="C:protein-DNA complex"/>
    <property type="evidence" value="ECO:0007669"/>
    <property type="project" value="TreeGrafter"/>
</dbReference>
<protein>
    <submittedName>
        <fullName evidence="10">Signal transduction response regulator</fullName>
    </submittedName>
</protein>
<dbReference type="GO" id="GO:0006355">
    <property type="term" value="P:regulation of DNA-templated transcription"/>
    <property type="evidence" value="ECO:0007669"/>
    <property type="project" value="InterPro"/>
</dbReference>
<dbReference type="GO" id="GO:0005829">
    <property type="term" value="C:cytosol"/>
    <property type="evidence" value="ECO:0007669"/>
    <property type="project" value="TreeGrafter"/>
</dbReference>
<feature type="domain" description="OmpR/PhoB-type" evidence="9">
    <location>
        <begin position="137"/>
        <end position="235"/>
    </location>
</feature>
<dbReference type="HOGENOM" id="CLU_000445_30_4_9"/>
<dbReference type="EMBL" id="CP003326">
    <property type="protein sequence ID" value="AFS79148.1"/>
    <property type="molecule type" value="Genomic_DNA"/>
</dbReference>
<dbReference type="InterPro" id="IPR011006">
    <property type="entry name" value="CheY-like_superfamily"/>
</dbReference>
<evidence type="ECO:0000256" key="2">
    <source>
        <dbReference type="ARBA" id="ARBA00023012"/>
    </source>
</evidence>
<feature type="domain" description="Response regulatory" evidence="8">
    <location>
        <begin position="12"/>
        <end position="125"/>
    </location>
</feature>
<dbReference type="SUPFAM" id="SSF46894">
    <property type="entry name" value="C-terminal effector domain of the bipartite response regulators"/>
    <property type="match status" value="1"/>
</dbReference>
<dbReference type="FunFam" id="1.10.10.10:FF:000018">
    <property type="entry name" value="DNA-binding response regulator ResD"/>
    <property type="match status" value="1"/>
</dbReference>
<dbReference type="InterPro" id="IPR036388">
    <property type="entry name" value="WH-like_DNA-bd_sf"/>
</dbReference>
<reference evidence="10 11" key="1">
    <citation type="journal article" date="2012" name="PLoS ONE">
        <title>The purine-utilizing bacterium Clostridium acidurici 9a: a genome-guided metabolic reconsideration.</title>
        <authorList>
            <person name="Hartwich K."/>
            <person name="Poehlein A."/>
            <person name="Daniel R."/>
        </authorList>
    </citation>
    <scope>NUCLEOTIDE SEQUENCE [LARGE SCALE GENOMIC DNA]</scope>
    <source>
        <strain evidence="11">ATCC 7906 / DSM 604 / BCRC 14475 / CIP 104303 / KCTC 5404 / NCIMB 10678 / 9a</strain>
    </source>
</reference>
<dbReference type="PANTHER" id="PTHR48111">
    <property type="entry name" value="REGULATOR OF RPOS"/>
    <property type="match status" value="1"/>
</dbReference>
<keyword evidence="5" id="KW-0804">Transcription</keyword>
<dbReference type="Gene3D" id="1.10.10.10">
    <property type="entry name" value="Winged helix-like DNA-binding domain superfamily/Winged helix DNA-binding domain"/>
    <property type="match status" value="1"/>
</dbReference>
<keyword evidence="3" id="KW-0805">Transcription regulation</keyword>
<dbReference type="CDD" id="cd00383">
    <property type="entry name" value="trans_reg_C"/>
    <property type="match status" value="1"/>
</dbReference>
<evidence type="ECO:0000256" key="7">
    <source>
        <dbReference type="PROSITE-ProRule" id="PRU01091"/>
    </source>
</evidence>
<evidence type="ECO:0000256" key="1">
    <source>
        <dbReference type="ARBA" id="ARBA00022553"/>
    </source>
</evidence>
<keyword evidence="11" id="KW-1185">Reference proteome</keyword>
<dbReference type="PANTHER" id="PTHR48111:SF40">
    <property type="entry name" value="PHOSPHATE REGULON TRANSCRIPTIONAL REGULATORY PROTEIN PHOB"/>
    <property type="match status" value="1"/>
</dbReference>
<evidence type="ECO:0000313" key="11">
    <source>
        <dbReference type="Proteomes" id="UP000006094"/>
    </source>
</evidence>
<dbReference type="GO" id="GO:0000976">
    <property type="term" value="F:transcription cis-regulatory region binding"/>
    <property type="evidence" value="ECO:0007669"/>
    <property type="project" value="TreeGrafter"/>
</dbReference>
<dbReference type="AlphaFoldDB" id="K0AZB8"/>
<keyword evidence="2" id="KW-0902">Two-component regulatory system</keyword>
<dbReference type="FunFam" id="3.40.50.2300:FF:000001">
    <property type="entry name" value="DNA-binding response regulator PhoB"/>
    <property type="match status" value="1"/>
</dbReference>
<organism evidence="10 11">
    <name type="scientific">Gottschalkia acidurici (strain ATCC 7906 / DSM 604 / BCRC 14475 / CIP 104303 / KCTC 5404 / NCIMB 10678 / 9a)</name>
    <name type="common">Clostridium acidurici</name>
    <dbReference type="NCBI Taxonomy" id="1128398"/>
    <lineage>
        <taxon>Bacteria</taxon>
        <taxon>Bacillati</taxon>
        <taxon>Bacillota</taxon>
        <taxon>Tissierellia</taxon>
        <taxon>Tissierellales</taxon>
        <taxon>Gottschalkiaceae</taxon>
        <taxon>Gottschalkia</taxon>
    </lineage>
</organism>
<feature type="DNA-binding region" description="OmpR/PhoB-type" evidence="7">
    <location>
        <begin position="137"/>
        <end position="235"/>
    </location>
</feature>
<evidence type="ECO:0000256" key="6">
    <source>
        <dbReference type="PROSITE-ProRule" id="PRU00169"/>
    </source>
</evidence>
<dbReference type="eggNOG" id="COG0745">
    <property type="taxonomic scope" value="Bacteria"/>
</dbReference>
<name>K0AZB8_GOTA9</name>
<dbReference type="InterPro" id="IPR001789">
    <property type="entry name" value="Sig_transdc_resp-reg_receiver"/>
</dbReference>
<dbReference type="PATRIC" id="fig|1128398.3.peg.2216"/>
<sequence>MKVGDIAMFKNKILIIEDEESICDILSYSLRKEGYFVKCVFNGRDGLKLIENFSPNLVILDLMLPDMSGFDICRKITVNYKIPIFMLTARNDIVDKVLGLELGADDYITKPFDIREVIARIKVILRRIESLKDYNDSETMYISSYIKIDRMSRTIYKDGEEVKLKPKEYDLLSFFCENKGRVFEREELLDSIWDIDFEGDIRTVDVHIQRLRKKLDKENSTSIIETVYGVGYKMN</sequence>
<evidence type="ECO:0000259" key="9">
    <source>
        <dbReference type="PROSITE" id="PS51755"/>
    </source>
</evidence>
<dbReference type="Proteomes" id="UP000006094">
    <property type="component" value="Chromosome"/>
</dbReference>
<dbReference type="STRING" id="1128398.Curi_c21450"/>
<dbReference type="InterPro" id="IPR001867">
    <property type="entry name" value="OmpR/PhoB-type_DNA-bd"/>
</dbReference>
<accession>K0AZB8</accession>
<dbReference type="SMART" id="SM00448">
    <property type="entry name" value="REC"/>
    <property type="match status" value="1"/>
</dbReference>
<dbReference type="InterPro" id="IPR039420">
    <property type="entry name" value="WalR-like"/>
</dbReference>
<keyword evidence="4 7" id="KW-0238">DNA-binding</keyword>
<dbReference type="KEGG" id="cad:Curi_c21450"/>
<dbReference type="SMART" id="SM00862">
    <property type="entry name" value="Trans_reg_C"/>
    <property type="match status" value="1"/>
</dbReference>